<dbReference type="Proteomes" id="UP000012046">
    <property type="component" value="Unassembled WGS sequence"/>
</dbReference>
<sequence>MQRAKQSNTNCNFITKIIVASVSDGAQTLGQDWWLLLLATLLWYAQAGTLPAVLYFNLTEYRLVQAHPVIFKEF</sequence>
<keyword evidence="1" id="KW-0812">Transmembrane</keyword>
<dbReference type="PATRIC" id="fig|1129374.4.peg.2283"/>
<gene>
    <name evidence="2" type="ORF">AJE_11499</name>
</gene>
<comment type="caution">
    <text evidence="2">The sequence shown here is derived from an EMBL/GenBank/DDBJ whole genome shotgun (WGS) entry which is preliminary data.</text>
</comment>
<keyword evidence="3" id="KW-1185">Reference proteome</keyword>
<evidence type="ECO:0000256" key="1">
    <source>
        <dbReference type="SAM" id="Phobius"/>
    </source>
</evidence>
<proteinExistence type="predicted"/>
<evidence type="ECO:0000313" key="2">
    <source>
        <dbReference type="EMBL" id="EHR40511.1"/>
    </source>
</evidence>
<protein>
    <submittedName>
        <fullName evidence="2">Uncharacterized protein</fullName>
    </submittedName>
</protein>
<accession>H3ZG03</accession>
<dbReference type="RefSeq" id="WP_008950999.1">
    <property type="nucleotide sequence ID" value="NZ_AHTH01000038.1"/>
</dbReference>
<name>H3ZG03_9ALTE</name>
<reference evidence="2 3" key="1">
    <citation type="journal article" date="2012" name="J. Bacteriol.">
        <title>Genome Sequence of Extracellular-Protease-Producing Alishewanella jeotgali Isolated from Traditional Korean Fermented Seafood.</title>
        <authorList>
            <person name="Jung J."/>
            <person name="Chun J."/>
            <person name="Park W."/>
        </authorList>
    </citation>
    <scope>NUCLEOTIDE SEQUENCE [LARGE SCALE GENOMIC DNA]</scope>
    <source>
        <strain evidence="2 3">KCTC 22429</strain>
    </source>
</reference>
<dbReference type="AlphaFoldDB" id="H3ZG03"/>
<evidence type="ECO:0000313" key="3">
    <source>
        <dbReference type="Proteomes" id="UP000012046"/>
    </source>
</evidence>
<keyword evidence="1" id="KW-0472">Membrane</keyword>
<keyword evidence="1" id="KW-1133">Transmembrane helix</keyword>
<organism evidence="2 3">
    <name type="scientific">Alishewanella jeotgali KCTC 22429</name>
    <dbReference type="NCBI Taxonomy" id="1129374"/>
    <lineage>
        <taxon>Bacteria</taxon>
        <taxon>Pseudomonadati</taxon>
        <taxon>Pseudomonadota</taxon>
        <taxon>Gammaproteobacteria</taxon>
        <taxon>Alteromonadales</taxon>
        <taxon>Alteromonadaceae</taxon>
        <taxon>Alishewanella</taxon>
    </lineage>
</organism>
<dbReference type="STRING" id="1129374.AJE_11499"/>
<dbReference type="EMBL" id="AHTH01000038">
    <property type="protein sequence ID" value="EHR40511.1"/>
    <property type="molecule type" value="Genomic_DNA"/>
</dbReference>
<feature type="transmembrane region" description="Helical" evidence="1">
    <location>
        <begin position="33"/>
        <end position="56"/>
    </location>
</feature>